<dbReference type="GO" id="GO:0005524">
    <property type="term" value="F:ATP binding"/>
    <property type="evidence" value="ECO:0007669"/>
    <property type="project" value="UniProtKB-KW"/>
</dbReference>
<evidence type="ECO:0000313" key="4">
    <source>
        <dbReference type="EMBL" id="PXF44398.1"/>
    </source>
</evidence>
<name>A0A2V3IQN0_9FLOR</name>
<dbReference type="PROSITE" id="PS50011">
    <property type="entry name" value="PROTEIN_KINASE_DOM"/>
    <property type="match status" value="1"/>
</dbReference>
<evidence type="ECO:0000256" key="1">
    <source>
        <dbReference type="ARBA" id="ARBA00022741"/>
    </source>
</evidence>
<evidence type="ECO:0000313" key="5">
    <source>
        <dbReference type="Proteomes" id="UP000247409"/>
    </source>
</evidence>
<dbReference type="GO" id="GO:0035556">
    <property type="term" value="P:intracellular signal transduction"/>
    <property type="evidence" value="ECO:0007669"/>
    <property type="project" value="TreeGrafter"/>
</dbReference>
<dbReference type="EMBL" id="NBIV01000092">
    <property type="protein sequence ID" value="PXF44398.1"/>
    <property type="molecule type" value="Genomic_DNA"/>
</dbReference>
<evidence type="ECO:0000256" key="2">
    <source>
        <dbReference type="ARBA" id="ARBA00022840"/>
    </source>
</evidence>
<gene>
    <name evidence="4" type="ORF">BWQ96_05841</name>
</gene>
<dbReference type="Gene3D" id="1.10.510.10">
    <property type="entry name" value="Transferase(Phosphotransferase) domain 1"/>
    <property type="match status" value="1"/>
</dbReference>
<accession>A0A2V3IQN0</accession>
<dbReference type="SUPFAM" id="SSF56112">
    <property type="entry name" value="Protein kinase-like (PK-like)"/>
    <property type="match status" value="1"/>
</dbReference>
<dbReference type="PROSITE" id="PS00109">
    <property type="entry name" value="PROTEIN_KINASE_TYR"/>
    <property type="match status" value="1"/>
</dbReference>
<dbReference type="PANTHER" id="PTHR24346:SF30">
    <property type="entry name" value="MATERNAL EMBRYONIC LEUCINE ZIPPER KINASE"/>
    <property type="match status" value="1"/>
</dbReference>
<reference evidence="4 5" key="1">
    <citation type="journal article" date="2018" name="Mol. Biol. Evol.">
        <title>Analysis of the draft genome of the red seaweed Gracilariopsis chorda provides insights into genome size evolution in Rhodophyta.</title>
        <authorList>
            <person name="Lee J."/>
            <person name="Yang E.C."/>
            <person name="Graf L."/>
            <person name="Yang J.H."/>
            <person name="Qiu H."/>
            <person name="Zel Zion U."/>
            <person name="Chan C.X."/>
            <person name="Stephens T.G."/>
            <person name="Weber A.P.M."/>
            <person name="Boo G.H."/>
            <person name="Boo S.M."/>
            <person name="Kim K.M."/>
            <person name="Shin Y."/>
            <person name="Jung M."/>
            <person name="Lee S.J."/>
            <person name="Yim H.S."/>
            <person name="Lee J.H."/>
            <person name="Bhattacharya D."/>
            <person name="Yoon H.S."/>
        </authorList>
    </citation>
    <scope>NUCLEOTIDE SEQUENCE [LARGE SCALE GENOMIC DNA]</scope>
    <source>
        <strain evidence="4 5">SKKU-2015</strain>
        <tissue evidence="4">Whole body</tissue>
    </source>
</reference>
<feature type="domain" description="Protein kinase" evidence="3">
    <location>
        <begin position="6"/>
        <end position="297"/>
    </location>
</feature>
<dbReference type="OrthoDB" id="347657at2759"/>
<keyword evidence="4" id="KW-0808">Transferase</keyword>
<keyword evidence="2" id="KW-0067">ATP-binding</keyword>
<keyword evidence="1" id="KW-0547">Nucleotide-binding</keyword>
<dbReference type="AlphaFoldDB" id="A0A2V3IQN0"/>
<dbReference type="Pfam" id="PF00069">
    <property type="entry name" value="Pkinase"/>
    <property type="match status" value="1"/>
</dbReference>
<dbReference type="InterPro" id="IPR011009">
    <property type="entry name" value="Kinase-like_dom_sf"/>
</dbReference>
<dbReference type="SMART" id="SM00220">
    <property type="entry name" value="S_TKc"/>
    <property type="match status" value="1"/>
</dbReference>
<keyword evidence="5" id="KW-1185">Reference proteome</keyword>
<keyword evidence="4" id="KW-0418">Kinase</keyword>
<organism evidence="4 5">
    <name type="scientific">Gracilariopsis chorda</name>
    <dbReference type="NCBI Taxonomy" id="448386"/>
    <lineage>
        <taxon>Eukaryota</taxon>
        <taxon>Rhodophyta</taxon>
        <taxon>Florideophyceae</taxon>
        <taxon>Rhodymeniophycidae</taxon>
        <taxon>Gracilariales</taxon>
        <taxon>Gracilariaceae</taxon>
        <taxon>Gracilariopsis</taxon>
    </lineage>
</organism>
<dbReference type="InterPro" id="IPR000719">
    <property type="entry name" value="Prot_kinase_dom"/>
</dbReference>
<proteinExistence type="predicted"/>
<dbReference type="GO" id="GO:0004674">
    <property type="term" value="F:protein serine/threonine kinase activity"/>
    <property type="evidence" value="ECO:0007669"/>
    <property type="project" value="TreeGrafter"/>
</dbReference>
<evidence type="ECO:0000259" key="3">
    <source>
        <dbReference type="PROSITE" id="PS50011"/>
    </source>
</evidence>
<sequence>MTLKRIRHLGPIPSSGYSVVSHAELPSTNNAPPTQVVIKTYMRSDIVRHNLESCIHAERAALVLLSNDNTGKVPRLLNAQATPTSLSLVMTLAPGVPASALPRPLPLNRTSRIARNLLSSLRVIHTAGVVHADVALRNVIVDCDNDDSVCVVDFGSCFVTGAQARDPSQTTTASVTAPEMLEATVPDPTADIWALGVFAWACMFGGPGPFRAETSAKVLELVENYATGRFEIIDAFRDACRTAGVSYDDDWVHAGDFVSVCLSRLPASRFAKPNSDSKHKDWRYAVDYERILSHPFLKL</sequence>
<dbReference type="Proteomes" id="UP000247409">
    <property type="component" value="Unassembled WGS sequence"/>
</dbReference>
<dbReference type="InterPro" id="IPR008266">
    <property type="entry name" value="Tyr_kinase_AS"/>
</dbReference>
<dbReference type="GO" id="GO:0005737">
    <property type="term" value="C:cytoplasm"/>
    <property type="evidence" value="ECO:0007669"/>
    <property type="project" value="TreeGrafter"/>
</dbReference>
<protein>
    <submittedName>
        <fullName evidence="4">Phosphoenolpyruvate carboxylase kinase 1</fullName>
    </submittedName>
</protein>
<keyword evidence="4" id="KW-0670">Pyruvate</keyword>
<dbReference type="STRING" id="448386.A0A2V3IQN0"/>
<comment type="caution">
    <text evidence="4">The sequence shown here is derived from an EMBL/GenBank/DDBJ whole genome shotgun (WGS) entry which is preliminary data.</text>
</comment>
<dbReference type="PANTHER" id="PTHR24346">
    <property type="entry name" value="MAP/MICROTUBULE AFFINITY-REGULATING KINASE"/>
    <property type="match status" value="1"/>
</dbReference>